<name>A0A9X3WZW9_9BACT</name>
<gene>
    <name evidence="2" type="ORF">KEG57_13420</name>
</gene>
<feature type="region of interest" description="Disordered" evidence="1">
    <location>
        <begin position="255"/>
        <end position="283"/>
    </location>
</feature>
<dbReference type="Proteomes" id="UP001151081">
    <property type="component" value="Unassembled WGS sequence"/>
</dbReference>
<keyword evidence="3" id="KW-1185">Reference proteome</keyword>
<evidence type="ECO:0000256" key="1">
    <source>
        <dbReference type="SAM" id="MobiDB-lite"/>
    </source>
</evidence>
<accession>A0A9X3WZW9</accession>
<feature type="compositionally biased region" description="Basic and acidic residues" evidence="1">
    <location>
        <begin position="255"/>
        <end position="271"/>
    </location>
</feature>
<dbReference type="EMBL" id="JAGTJJ010000005">
    <property type="protein sequence ID" value="MDC3981507.1"/>
    <property type="molecule type" value="Genomic_DNA"/>
</dbReference>
<dbReference type="RefSeq" id="WP_272420175.1">
    <property type="nucleotide sequence ID" value="NZ_JAGTJJ010000005.1"/>
</dbReference>
<evidence type="ECO:0000313" key="3">
    <source>
        <dbReference type="Proteomes" id="UP001151081"/>
    </source>
</evidence>
<sequence length="283" mass="31417">MPIHVVILGKQIGPQEVELLGAGVPSYIVPATRITAGVRRLINEGHGGKVLADVQPGERGGVACKVATLVREIEPTPEDVERVRAVLARFRRAGVEGLPADPEAHVREVLASLVAEGAPFWDPHEHLVERFLREQVCFPEMWWDDDPKVGVDEMVGLLEGVVHVRGKIPKRKIVAAARKDLDRPETDEAEARDRLCEMLCAAANALLEKEGQGERFCGPFHSGCNGGEPNWMFCRPERFEALLREGILSPWTGERTKESHVYKRPPDRGEIDFDNFPSGDDPF</sequence>
<proteinExistence type="predicted"/>
<comment type="caution">
    <text evidence="2">The sequence shown here is derived from an EMBL/GenBank/DDBJ whole genome shotgun (WGS) entry which is preliminary data.</text>
</comment>
<organism evidence="2 3">
    <name type="scientific">Polyangium jinanense</name>
    <dbReference type="NCBI Taxonomy" id="2829994"/>
    <lineage>
        <taxon>Bacteria</taxon>
        <taxon>Pseudomonadati</taxon>
        <taxon>Myxococcota</taxon>
        <taxon>Polyangia</taxon>
        <taxon>Polyangiales</taxon>
        <taxon>Polyangiaceae</taxon>
        <taxon>Polyangium</taxon>
    </lineage>
</organism>
<reference evidence="2 3" key="1">
    <citation type="submission" date="2021-04" db="EMBL/GenBank/DDBJ databases">
        <title>Genome analysis of Polyangium sp.</title>
        <authorList>
            <person name="Li Y."/>
            <person name="Wang J."/>
        </authorList>
    </citation>
    <scope>NUCLEOTIDE SEQUENCE [LARGE SCALE GENOMIC DNA]</scope>
    <source>
        <strain evidence="2 3">SDU14</strain>
    </source>
</reference>
<dbReference type="AlphaFoldDB" id="A0A9X3WZW9"/>
<evidence type="ECO:0000313" key="2">
    <source>
        <dbReference type="EMBL" id="MDC3981507.1"/>
    </source>
</evidence>
<protein>
    <submittedName>
        <fullName evidence="2">Uncharacterized protein</fullName>
    </submittedName>
</protein>